<organism evidence="3 4">
    <name type="scientific">Sphingomonas jejuensis</name>
    <dbReference type="NCBI Taxonomy" id="904715"/>
    <lineage>
        <taxon>Bacteria</taxon>
        <taxon>Pseudomonadati</taxon>
        <taxon>Pseudomonadota</taxon>
        <taxon>Alphaproteobacteria</taxon>
        <taxon>Sphingomonadales</taxon>
        <taxon>Sphingomonadaceae</taxon>
        <taxon>Sphingomonas</taxon>
    </lineage>
</organism>
<evidence type="ECO:0000313" key="3">
    <source>
        <dbReference type="EMBL" id="NJC34643.1"/>
    </source>
</evidence>
<dbReference type="EMBL" id="JAATJE010000002">
    <property type="protein sequence ID" value="NJC34643.1"/>
    <property type="molecule type" value="Genomic_DNA"/>
</dbReference>
<name>A0ABX0XN63_9SPHN</name>
<gene>
    <name evidence="3" type="ORF">GGR88_002157</name>
</gene>
<proteinExistence type="predicted"/>
<sequence>MNDADAYLDLSEKVIRALRRPASTRDILREATLRDLIPPHLHGRTQHKTIGARLSEDILAKRERCRFFRVRPGRFFLRSFIDDPTIPKDFKTPIVARRRSRQLQRECAAYIHADKLPSAYSASDRMRASDFRKLVRLENIEYYSGVHSDPLAIPIYTAAYVKRGSRLLVYRRGSFAESRLGFKGLRTALFASPLAQSDRTLFDLFDHGAVTTSLMALATDLDLYLSPHLPGFEESARLTGAVVFTDPMKSLVGFVEVVPPPDYTPYSRKLSIGGFEWAPISTLTSNINEFDPWTVSIIRHLDSGAIKAS</sequence>
<dbReference type="RefSeq" id="WP_167954805.1">
    <property type="nucleotide sequence ID" value="NZ_JAATJE010000002.1"/>
</dbReference>
<dbReference type="PROSITE" id="PS51913">
    <property type="entry name" value="HTH_HARE"/>
    <property type="match status" value="1"/>
</dbReference>
<reference evidence="3 4" key="1">
    <citation type="submission" date="2020-03" db="EMBL/GenBank/DDBJ databases">
        <title>Genomic Encyclopedia of Type Strains, Phase IV (KMG-IV): sequencing the most valuable type-strain genomes for metagenomic binning, comparative biology and taxonomic classification.</title>
        <authorList>
            <person name="Goeker M."/>
        </authorList>
    </citation>
    <scope>NUCLEOTIDE SEQUENCE [LARGE SCALE GENOMIC DNA]</scope>
    <source>
        <strain evidence="3 4">DSM 27651</strain>
    </source>
</reference>
<dbReference type="InterPro" id="IPR007759">
    <property type="entry name" value="Asxl_HARE-HTH"/>
</dbReference>
<evidence type="ECO:0000256" key="1">
    <source>
        <dbReference type="ARBA" id="ARBA00023163"/>
    </source>
</evidence>
<protein>
    <recommendedName>
        <fullName evidence="2">HTH HARE-type domain-containing protein</fullName>
    </recommendedName>
</protein>
<evidence type="ECO:0000313" key="4">
    <source>
        <dbReference type="Proteomes" id="UP000734218"/>
    </source>
</evidence>
<feature type="domain" description="HTH HARE-type" evidence="2">
    <location>
        <begin position="5"/>
        <end position="80"/>
    </location>
</feature>
<comment type="caution">
    <text evidence="3">The sequence shown here is derived from an EMBL/GenBank/DDBJ whole genome shotgun (WGS) entry which is preliminary data.</text>
</comment>
<dbReference type="Proteomes" id="UP000734218">
    <property type="component" value="Unassembled WGS sequence"/>
</dbReference>
<evidence type="ECO:0000259" key="2">
    <source>
        <dbReference type="PROSITE" id="PS51913"/>
    </source>
</evidence>
<keyword evidence="1" id="KW-0804">Transcription</keyword>
<keyword evidence="4" id="KW-1185">Reference proteome</keyword>
<accession>A0ABX0XN63</accession>